<dbReference type="AlphaFoldDB" id="A0A4C1TRV8"/>
<dbReference type="Proteomes" id="UP000299102">
    <property type="component" value="Unassembled WGS sequence"/>
</dbReference>
<accession>A0A4C1TRV8</accession>
<keyword evidence="2" id="KW-1185">Reference proteome</keyword>
<organism evidence="1 2">
    <name type="scientific">Eumeta variegata</name>
    <name type="common">Bagworm moth</name>
    <name type="synonym">Eumeta japonica</name>
    <dbReference type="NCBI Taxonomy" id="151549"/>
    <lineage>
        <taxon>Eukaryota</taxon>
        <taxon>Metazoa</taxon>
        <taxon>Ecdysozoa</taxon>
        <taxon>Arthropoda</taxon>
        <taxon>Hexapoda</taxon>
        <taxon>Insecta</taxon>
        <taxon>Pterygota</taxon>
        <taxon>Neoptera</taxon>
        <taxon>Endopterygota</taxon>
        <taxon>Lepidoptera</taxon>
        <taxon>Glossata</taxon>
        <taxon>Ditrysia</taxon>
        <taxon>Tineoidea</taxon>
        <taxon>Psychidae</taxon>
        <taxon>Oiketicinae</taxon>
        <taxon>Eumeta</taxon>
    </lineage>
</organism>
<dbReference type="EMBL" id="BGZK01000081">
    <property type="protein sequence ID" value="GBP16730.1"/>
    <property type="molecule type" value="Genomic_DNA"/>
</dbReference>
<dbReference type="PANTHER" id="PTHR46182:SF2">
    <property type="entry name" value="FI19480P1"/>
    <property type="match status" value="1"/>
</dbReference>
<dbReference type="GO" id="GO:0031410">
    <property type="term" value="C:cytoplasmic vesicle"/>
    <property type="evidence" value="ECO:0007669"/>
    <property type="project" value="TreeGrafter"/>
</dbReference>
<proteinExistence type="predicted"/>
<dbReference type="OrthoDB" id="536372at2759"/>
<sequence>MHLDRRLTWRKHIWTKRKQLDTQLRSMYWLMGQNWSDILDPSNYRDITTNFSPEDESAIYAPYTSHSELLPDGDDANFLTRFINNLPNIDEEDPRNFGKYRDNNDSDMVMDATNFLEKVPCEVGAAEDCPFNAECIPLGLKTNNGICKCVPGTEENSQGVCVQTLRSYPKGNPIDSIKKTDNSVLADKSEDLKIDSAPPKSIQTLTVSIVSKEVQLPENEVTLAAYTIPDEKTTNSHYNYMWTLVDQPKGGFTGNMNQNGAKVTLTDLTEGQYRFKVTVNGTNAYGEGFANVTVLPPQRINKPPFVVVTPQNQTVKLPNSVAVLDGSASKDDDAIISWHWELISGPIGYQPPLQDGPTLVLKRSKTGWQLHI</sequence>
<comment type="caution">
    <text evidence="1">The sequence shown here is derived from an EMBL/GenBank/DDBJ whole genome shotgun (WGS) entry which is preliminary data.</text>
</comment>
<dbReference type="STRING" id="151549.A0A4C1TRV8"/>
<gene>
    <name evidence="1" type="primary">Kiaa0319l</name>
    <name evidence="1" type="ORF">EVAR_13350_1</name>
</gene>
<protein>
    <submittedName>
        <fullName evidence="1">Dyslexia-associated protein KIAA0319-like protein</fullName>
    </submittedName>
</protein>
<dbReference type="Pfam" id="PF22352">
    <property type="entry name" value="K319L-like_PKD"/>
    <property type="match status" value="2"/>
</dbReference>
<dbReference type="FunFam" id="2.60.40.10:FF:000257">
    <property type="entry name" value="Dyslexia-associated protein KIAA0319-like"/>
    <property type="match status" value="1"/>
</dbReference>
<evidence type="ECO:0000313" key="2">
    <source>
        <dbReference type="Proteomes" id="UP000299102"/>
    </source>
</evidence>
<dbReference type="InterPro" id="IPR029865">
    <property type="entry name" value="KIAA0319-like"/>
</dbReference>
<dbReference type="InterPro" id="IPR013783">
    <property type="entry name" value="Ig-like_fold"/>
</dbReference>
<dbReference type="PANTHER" id="PTHR46182">
    <property type="entry name" value="FI19480P1"/>
    <property type="match status" value="1"/>
</dbReference>
<reference evidence="1 2" key="1">
    <citation type="journal article" date="2019" name="Commun. Biol.">
        <title>The bagworm genome reveals a unique fibroin gene that provides high tensile strength.</title>
        <authorList>
            <person name="Kono N."/>
            <person name="Nakamura H."/>
            <person name="Ohtoshi R."/>
            <person name="Tomita M."/>
            <person name="Numata K."/>
            <person name="Arakawa K."/>
        </authorList>
    </citation>
    <scope>NUCLEOTIDE SEQUENCE [LARGE SCALE GENOMIC DNA]</scope>
</reference>
<dbReference type="Gene3D" id="2.60.40.10">
    <property type="entry name" value="Immunoglobulins"/>
    <property type="match status" value="2"/>
</dbReference>
<dbReference type="GO" id="GO:0001764">
    <property type="term" value="P:neuron migration"/>
    <property type="evidence" value="ECO:0007669"/>
    <property type="project" value="TreeGrafter"/>
</dbReference>
<evidence type="ECO:0000313" key="1">
    <source>
        <dbReference type="EMBL" id="GBP16730.1"/>
    </source>
</evidence>
<name>A0A4C1TRV8_EUMVA</name>
<dbReference type="GO" id="GO:0016020">
    <property type="term" value="C:membrane"/>
    <property type="evidence" value="ECO:0007669"/>
    <property type="project" value="TreeGrafter"/>
</dbReference>